<dbReference type="Proteomes" id="UP000025227">
    <property type="component" value="Unplaced"/>
</dbReference>
<evidence type="ECO:0000313" key="3">
    <source>
        <dbReference type="WBParaSite" id="HCON_00080960-00001"/>
    </source>
</evidence>
<evidence type="ECO:0000313" key="2">
    <source>
        <dbReference type="Proteomes" id="UP000025227"/>
    </source>
</evidence>
<dbReference type="Pfam" id="PF23309">
    <property type="entry name" value="DUF7083"/>
    <property type="match status" value="1"/>
</dbReference>
<dbReference type="WBParaSite" id="HCON_00080960-00001">
    <property type="protein sequence ID" value="HCON_00080960-00001"/>
    <property type="gene ID" value="HCON_00080960"/>
</dbReference>
<sequence>MEQQEEILQHRLKQQKNTSDPFLCALEKMELRMSGANPAAAKHSIFNSLCRRIDRFNFDAENGKTFDIWYKRIEDVFDNDCTELSEQEKTRLLVSCLNEDCH</sequence>
<accession>A0A7I4YCD2</accession>
<protein>
    <recommendedName>
        <fullName evidence="1">DUF7083 domain-containing protein</fullName>
    </recommendedName>
</protein>
<feature type="domain" description="DUF7083" evidence="1">
    <location>
        <begin position="46"/>
        <end position="100"/>
    </location>
</feature>
<dbReference type="OrthoDB" id="5870688at2759"/>
<reference evidence="3" key="1">
    <citation type="submission" date="2020-12" db="UniProtKB">
        <authorList>
            <consortium name="WormBaseParasite"/>
        </authorList>
    </citation>
    <scope>IDENTIFICATION</scope>
    <source>
        <strain evidence="3">MHco3</strain>
    </source>
</reference>
<dbReference type="InterPro" id="IPR055510">
    <property type="entry name" value="DUF7083"/>
</dbReference>
<dbReference type="AlphaFoldDB" id="A0A7I4YCD2"/>
<keyword evidence="2" id="KW-1185">Reference proteome</keyword>
<evidence type="ECO:0000259" key="1">
    <source>
        <dbReference type="Pfam" id="PF23309"/>
    </source>
</evidence>
<name>A0A7I4YCD2_HAECO</name>
<organism evidence="2 3">
    <name type="scientific">Haemonchus contortus</name>
    <name type="common">Barber pole worm</name>
    <dbReference type="NCBI Taxonomy" id="6289"/>
    <lineage>
        <taxon>Eukaryota</taxon>
        <taxon>Metazoa</taxon>
        <taxon>Ecdysozoa</taxon>
        <taxon>Nematoda</taxon>
        <taxon>Chromadorea</taxon>
        <taxon>Rhabditida</taxon>
        <taxon>Rhabditina</taxon>
        <taxon>Rhabditomorpha</taxon>
        <taxon>Strongyloidea</taxon>
        <taxon>Trichostrongylidae</taxon>
        <taxon>Haemonchus</taxon>
    </lineage>
</organism>
<proteinExistence type="predicted"/>